<reference evidence="2 3" key="1">
    <citation type="submission" date="2017-08" db="EMBL/GenBank/DDBJ databases">
        <title>Identification and genetic characteristics of simultaneous BTEX- and naphthalene-degrading Paraburkholderia sp. BN5 isolated from petroleum-contaminated soil.</title>
        <authorList>
            <person name="Lee Y."/>
            <person name="Jeon C.O."/>
        </authorList>
    </citation>
    <scope>NUCLEOTIDE SEQUENCE [LARGE SCALE GENOMIC DNA]</scope>
    <source>
        <strain evidence="2 3">BN5</strain>
        <plasmid evidence="2 3">pBN1</plasmid>
    </source>
</reference>
<organism evidence="2 3">
    <name type="scientific">Paraburkholderia aromaticivorans</name>
    <dbReference type="NCBI Taxonomy" id="2026199"/>
    <lineage>
        <taxon>Bacteria</taxon>
        <taxon>Pseudomonadati</taxon>
        <taxon>Pseudomonadota</taxon>
        <taxon>Betaproteobacteria</taxon>
        <taxon>Burkholderiales</taxon>
        <taxon>Burkholderiaceae</taxon>
        <taxon>Paraburkholderia</taxon>
    </lineage>
</organism>
<dbReference type="Proteomes" id="UP000215158">
    <property type="component" value="Plasmid pBN1"/>
</dbReference>
<feature type="compositionally biased region" description="Basic residues" evidence="1">
    <location>
        <begin position="97"/>
        <end position="107"/>
    </location>
</feature>
<evidence type="ECO:0008006" key="4">
    <source>
        <dbReference type="Google" id="ProtNLM"/>
    </source>
</evidence>
<evidence type="ECO:0000256" key="1">
    <source>
        <dbReference type="SAM" id="MobiDB-lite"/>
    </source>
</evidence>
<name>A0A248VWG9_9BURK</name>
<sequence>MASHSLIWAAVPHNSDGVVFQIRIAHRLQRFHVSRRVLEDIFDLEPAASDARLLEHFYLHLNRLLTHAGAKRSTASSGTVPLHAIDFTSTSKEQRGSNRHAVARNAA</sequence>
<gene>
    <name evidence="2" type="ORF">CJU94_34890</name>
</gene>
<feature type="region of interest" description="Disordered" evidence="1">
    <location>
        <begin position="86"/>
        <end position="107"/>
    </location>
</feature>
<accession>A0A248VWG9</accession>
<evidence type="ECO:0000313" key="2">
    <source>
        <dbReference type="EMBL" id="ASW03374.1"/>
    </source>
</evidence>
<proteinExistence type="predicted"/>
<protein>
    <recommendedName>
        <fullName evidence="4">DUF1488 domain-containing protein</fullName>
    </recommendedName>
</protein>
<dbReference type="EMBL" id="CP022991">
    <property type="protein sequence ID" value="ASW03374.1"/>
    <property type="molecule type" value="Genomic_DNA"/>
</dbReference>
<dbReference type="KEGG" id="parb:CJU94_34890"/>
<evidence type="ECO:0000313" key="3">
    <source>
        <dbReference type="Proteomes" id="UP000215158"/>
    </source>
</evidence>
<dbReference type="AlphaFoldDB" id="A0A248VWG9"/>
<keyword evidence="2" id="KW-0614">Plasmid</keyword>
<keyword evidence="3" id="KW-1185">Reference proteome</keyword>
<geneLocation type="plasmid" evidence="2 3">
    <name>pBN1</name>
</geneLocation>